<reference evidence="9 10" key="1">
    <citation type="journal article" date="2023" name="Insect Mol. Biol.">
        <title>Genome sequencing provides insights into the evolution of gene families encoding plant cell wall-degrading enzymes in longhorned beetles.</title>
        <authorList>
            <person name="Shin N.R."/>
            <person name="Okamura Y."/>
            <person name="Kirsch R."/>
            <person name="Pauchet Y."/>
        </authorList>
    </citation>
    <scope>NUCLEOTIDE SEQUENCE [LARGE SCALE GENOMIC DNA]</scope>
    <source>
        <strain evidence="9">EAD_L_NR</strain>
    </source>
</reference>
<proteinExistence type="inferred from homology"/>
<organism evidence="9 10">
    <name type="scientific">Exocentrus adspersus</name>
    <dbReference type="NCBI Taxonomy" id="1586481"/>
    <lineage>
        <taxon>Eukaryota</taxon>
        <taxon>Metazoa</taxon>
        <taxon>Ecdysozoa</taxon>
        <taxon>Arthropoda</taxon>
        <taxon>Hexapoda</taxon>
        <taxon>Insecta</taxon>
        <taxon>Pterygota</taxon>
        <taxon>Neoptera</taxon>
        <taxon>Endopterygota</taxon>
        <taxon>Coleoptera</taxon>
        <taxon>Polyphaga</taxon>
        <taxon>Cucujiformia</taxon>
        <taxon>Chrysomeloidea</taxon>
        <taxon>Cerambycidae</taxon>
        <taxon>Lamiinae</taxon>
        <taxon>Acanthocinini</taxon>
        <taxon>Exocentrus</taxon>
    </lineage>
</organism>
<dbReference type="AlphaFoldDB" id="A0AAV8WEJ2"/>
<evidence type="ECO:0000256" key="2">
    <source>
        <dbReference type="ARBA" id="ARBA00009360"/>
    </source>
</evidence>
<dbReference type="InterPro" id="IPR039145">
    <property type="entry name" value="Ribosomal_mL40_metazoa/plant"/>
</dbReference>
<evidence type="ECO:0000256" key="1">
    <source>
        <dbReference type="ARBA" id="ARBA00004173"/>
    </source>
</evidence>
<dbReference type="PANTHER" id="PTHR13359:SF2">
    <property type="entry name" value="LARGE RIBOSOMAL SUBUNIT PROTEIN ML40"/>
    <property type="match status" value="1"/>
</dbReference>
<evidence type="ECO:0000256" key="8">
    <source>
        <dbReference type="ARBA" id="ARBA00083752"/>
    </source>
</evidence>
<dbReference type="Gene3D" id="6.10.250.3440">
    <property type="match status" value="1"/>
</dbReference>
<evidence type="ECO:0000256" key="6">
    <source>
        <dbReference type="ARBA" id="ARBA00023274"/>
    </source>
</evidence>
<dbReference type="PANTHER" id="PTHR13359">
    <property type="entry name" value="39S RIBOSOMAL PROTEIN L40, MITOCHONDRIAL"/>
    <property type="match status" value="1"/>
</dbReference>
<evidence type="ECO:0000313" key="10">
    <source>
        <dbReference type="Proteomes" id="UP001159042"/>
    </source>
</evidence>
<keyword evidence="5" id="KW-0496">Mitochondrion</keyword>
<dbReference type="EMBL" id="JANEYG010000003">
    <property type="protein sequence ID" value="KAJ8924485.1"/>
    <property type="molecule type" value="Genomic_DNA"/>
</dbReference>
<protein>
    <recommendedName>
        <fullName evidence="7">Large ribosomal subunit protein mL40</fullName>
    </recommendedName>
    <alternativeName>
        <fullName evidence="8">39S ribosomal protein L40, mitochondrial</fullName>
    </alternativeName>
</protein>
<dbReference type="Proteomes" id="UP001159042">
    <property type="component" value="Unassembled WGS sequence"/>
</dbReference>
<keyword evidence="6" id="KW-0687">Ribonucleoprotein</keyword>
<dbReference type="GO" id="GO:0005762">
    <property type="term" value="C:mitochondrial large ribosomal subunit"/>
    <property type="evidence" value="ECO:0007669"/>
    <property type="project" value="InterPro"/>
</dbReference>
<gene>
    <name evidence="9" type="ORF">NQ315_007282</name>
</gene>
<comment type="similarity">
    <text evidence="2">Belongs to the mitochondrion-specific ribosomal protein mL40 family.</text>
</comment>
<accession>A0AAV8WEJ2</accession>
<evidence type="ECO:0000256" key="5">
    <source>
        <dbReference type="ARBA" id="ARBA00023128"/>
    </source>
</evidence>
<sequence length="203" mass="23777">MSVSNIISNLNRLSLQATVRQAVLYRNISASSAVQFRITPSLLAEPLKKKKRLDPAVIRAREERRKKKIEKQIRRLEKNARQLKPIDECEVSLQILDERDKRVRHLPSVSPEVLDKRAKIEKSWCQYKQQQHLADVQMLDRVSFAEQKALDELRKESEELYQQAIQPDFYFIPFSCQGPVETLPIENYDVPDGDYVDVSKKWE</sequence>
<comment type="subcellular location">
    <subcellularLocation>
        <location evidence="1">Mitochondrion</location>
    </subcellularLocation>
</comment>
<keyword evidence="10" id="KW-1185">Reference proteome</keyword>
<evidence type="ECO:0000256" key="4">
    <source>
        <dbReference type="ARBA" id="ARBA00022980"/>
    </source>
</evidence>
<keyword evidence="3" id="KW-0809">Transit peptide</keyword>
<dbReference type="Pfam" id="PF09812">
    <property type="entry name" value="MRP-L28"/>
    <property type="match status" value="1"/>
</dbReference>
<evidence type="ECO:0000313" key="9">
    <source>
        <dbReference type="EMBL" id="KAJ8924485.1"/>
    </source>
</evidence>
<dbReference type="FunFam" id="6.10.250.3440:FF:000001">
    <property type="entry name" value="Mitochondrial ribosomal protein L40"/>
    <property type="match status" value="1"/>
</dbReference>
<evidence type="ECO:0000256" key="7">
    <source>
        <dbReference type="ARBA" id="ARBA00035192"/>
    </source>
</evidence>
<name>A0AAV8WEJ2_9CUCU</name>
<dbReference type="InterPro" id="IPR019192">
    <property type="entry name" value="Ribosomal_mL40"/>
</dbReference>
<keyword evidence="4" id="KW-0689">Ribosomal protein</keyword>
<comment type="caution">
    <text evidence="9">The sequence shown here is derived from an EMBL/GenBank/DDBJ whole genome shotgun (WGS) entry which is preliminary data.</text>
</comment>
<evidence type="ECO:0000256" key="3">
    <source>
        <dbReference type="ARBA" id="ARBA00022946"/>
    </source>
</evidence>